<comment type="similarity">
    <text evidence="1">Belongs to the bacterial sugar transferase family.</text>
</comment>
<keyword evidence="2" id="KW-0270">Exopolysaccharide synthesis</keyword>
<dbReference type="InterPro" id="IPR003362">
    <property type="entry name" value="Bact_transf"/>
</dbReference>
<comment type="caution">
    <text evidence="6">The sequence shown here is derived from an EMBL/GenBank/DDBJ whole genome shotgun (WGS) entry which is preliminary data.</text>
</comment>
<feature type="transmembrane region" description="Helical" evidence="3">
    <location>
        <begin position="295"/>
        <end position="313"/>
    </location>
</feature>
<dbReference type="Proteomes" id="UP000221168">
    <property type="component" value="Unassembled WGS sequence"/>
</dbReference>
<gene>
    <name evidence="6" type="ORF">CSC94_06955</name>
</gene>
<organism evidence="6 7">
    <name type="scientific">Zhengella mangrovi</name>
    <dbReference type="NCBI Taxonomy" id="1982044"/>
    <lineage>
        <taxon>Bacteria</taxon>
        <taxon>Pseudomonadati</taxon>
        <taxon>Pseudomonadota</taxon>
        <taxon>Alphaproteobacteria</taxon>
        <taxon>Hyphomicrobiales</taxon>
        <taxon>Notoacmeibacteraceae</taxon>
        <taxon>Zhengella</taxon>
    </lineage>
</organism>
<dbReference type="SUPFAM" id="SSF53448">
    <property type="entry name" value="Nucleotide-diphospho-sugar transferases"/>
    <property type="match status" value="1"/>
</dbReference>
<dbReference type="InterPro" id="IPR029044">
    <property type="entry name" value="Nucleotide-diphossugar_trans"/>
</dbReference>
<accession>A0A2G1QPQ0</accession>
<keyword evidence="7" id="KW-1185">Reference proteome</keyword>
<dbReference type="Pfam" id="PF00535">
    <property type="entry name" value="Glycos_transf_2"/>
    <property type="match status" value="1"/>
</dbReference>
<dbReference type="OrthoDB" id="9808602at2"/>
<dbReference type="RefSeq" id="WP_099305321.1">
    <property type="nucleotide sequence ID" value="NZ_PDVP01000003.1"/>
</dbReference>
<evidence type="ECO:0000259" key="4">
    <source>
        <dbReference type="Pfam" id="PF00535"/>
    </source>
</evidence>
<proteinExistence type="inferred from homology"/>
<dbReference type="GO" id="GO:0000271">
    <property type="term" value="P:polysaccharide biosynthetic process"/>
    <property type="evidence" value="ECO:0007669"/>
    <property type="project" value="UniProtKB-KW"/>
</dbReference>
<reference evidence="6 7" key="1">
    <citation type="submission" date="2017-10" db="EMBL/GenBank/DDBJ databases">
        <title>Sedimentibacterium mangrovi gen. nov., sp. nov., a novel member of family Phyllobacteriacea isolated from mangrove sediment.</title>
        <authorList>
            <person name="Liao H."/>
            <person name="Tian Y."/>
        </authorList>
    </citation>
    <scope>NUCLEOTIDE SEQUENCE [LARGE SCALE GENOMIC DNA]</scope>
    <source>
        <strain evidence="6 7">X9-2-2</strain>
    </source>
</reference>
<feature type="transmembrane region" description="Helical" evidence="3">
    <location>
        <begin position="319"/>
        <end position="339"/>
    </location>
</feature>
<feature type="domain" description="Glycosyltransferase 2-like" evidence="4">
    <location>
        <begin position="46"/>
        <end position="211"/>
    </location>
</feature>
<dbReference type="AlphaFoldDB" id="A0A2G1QPQ0"/>
<evidence type="ECO:0000259" key="5">
    <source>
        <dbReference type="Pfam" id="PF02397"/>
    </source>
</evidence>
<dbReference type="Pfam" id="PF02397">
    <property type="entry name" value="Bac_transf"/>
    <property type="match status" value="1"/>
</dbReference>
<keyword evidence="3" id="KW-0472">Membrane</keyword>
<keyword evidence="3" id="KW-0812">Transmembrane</keyword>
<dbReference type="PANTHER" id="PTHR30576">
    <property type="entry name" value="COLANIC BIOSYNTHESIS UDP-GLUCOSE LIPID CARRIER TRANSFERASE"/>
    <property type="match status" value="1"/>
</dbReference>
<evidence type="ECO:0000256" key="1">
    <source>
        <dbReference type="ARBA" id="ARBA00006464"/>
    </source>
</evidence>
<dbReference type="PANTHER" id="PTHR30576:SF0">
    <property type="entry name" value="UNDECAPRENYL-PHOSPHATE N-ACETYLGALACTOSAMINYL 1-PHOSPHATE TRANSFERASE-RELATED"/>
    <property type="match status" value="1"/>
</dbReference>
<evidence type="ECO:0000256" key="3">
    <source>
        <dbReference type="SAM" id="Phobius"/>
    </source>
</evidence>
<evidence type="ECO:0000313" key="7">
    <source>
        <dbReference type="Proteomes" id="UP000221168"/>
    </source>
</evidence>
<keyword evidence="3" id="KW-1133">Transmembrane helix</keyword>
<feature type="transmembrane region" description="Helical" evidence="3">
    <location>
        <begin position="346"/>
        <end position="368"/>
    </location>
</feature>
<dbReference type="GO" id="GO:0016780">
    <property type="term" value="F:phosphotransferase activity, for other substituted phosphate groups"/>
    <property type="evidence" value="ECO:0007669"/>
    <property type="project" value="TreeGrafter"/>
</dbReference>
<feature type="domain" description="Bacterial sugar transferase" evidence="5">
    <location>
        <begin position="398"/>
        <end position="589"/>
    </location>
</feature>
<protein>
    <submittedName>
        <fullName evidence="6">Uncharacterized protein</fullName>
    </submittedName>
</protein>
<feature type="transmembrane region" description="Helical" evidence="3">
    <location>
        <begin position="403"/>
        <end position="426"/>
    </location>
</feature>
<evidence type="ECO:0000313" key="6">
    <source>
        <dbReference type="EMBL" id="PHP67441.1"/>
    </source>
</evidence>
<name>A0A2G1QPQ0_9HYPH</name>
<dbReference type="Gene3D" id="3.90.550.10">
    <property type="entry name" value="Spore Coat Polysaccharide Biosynthesis Protein SpsA, Chain A"/>
    <property type="match status" value="1"/>
</dbReference>
<dbReference type="InterPro" id="IPR001173">
    <property type="entry name" value="Glyco_trans_2-like"/>
</dbReference>
<evidence type="ECO:0000256" key="2">
    <source>
        <dbReference type="ARBA" id="ARBA00023169"/>
    </source>
</evidence>
<sequence>MLEALFWTSSLAVVHHHLLYPLSLLSMPGPAGGRDPDPAEWPAVTLIVAAYQEARMMAEKIANIAALDYPADRLRVRVHCDGSTDGTDAVARQALSLLTDRGIDARVIVHPANRGKIAVLNEAIAEAETPLVALSDASADLSANALQAAARAMADGGVGVVGGLYDCAENGTPGERRYWMTQNRLRAAEAALGSPVGFSGAFHVFRRSAFRPLPADTINDDFVLPMAIIAQGYRGVLHPAISVRERERTRPGQEMARRLRIGAGNLQQAVRLFRLADPRRPGLAFAFLSGKGLRAIMPLLLCIAFVSATLLGLTRPAYIAPAALAWAGMLFALSSLSVAEDRRSRFQTVAATVLAGYAASGLGALLWLCGRFNVRGRWSRRSEDLAGHALPVSVRIAKRIFDVAGSLVLLAVLAIVFVPVALAIALEGRGPIFYRQLRVGRALSDRTELFDLIKFRTMRQDAERHGAAWASKGDPRITRVGRFLRRTRLDELPQAVNVLRGDMSLIGPRPERPVFFGKLETSIPLYVERTYGILPGVTGLAQVRQGYDESIEDVRSKVGWDHAYALRIDSLWSWLKTDFSIALETLGVMAGRKGQ</sequence>
<dbReference type="EMBL" id="PDVP01000003">
    <property type="protein sequence ID" value="PHP67441.1"/>
    <property type="molecule type" value="Genomic_DNA"/>
</dbReference>